<feature type="transmembrane region" description="Helical" evidence="1">
    <location>
        <begin position="77"/>
        <end position="95"/>
    </location>
</feature>
<keyword evidence="1" id="KW-0472">Membrane</keyword>
<gene>
    <name evidence="2" type="ORF">GCM10010302_63760</name>
</gene>
<keyword evidence="3" id="KW-1185">Reference proteome</keyword>
<comment type="caution">
    <text evidence="2">The sequence shown here is derived from an EMBL/GenBank/DDBJ whole genome shotgun (WGS) entry which is preliminary data.</text>
</comment>
<organism evidence="2 3">
    <name type="scientific">Streptomyces polychromogenes</name>
    <dbReference type="NCBI Taxonomy" id="67342"/>
    <lineage>
        <taxon>Bacteria</taxon>
        <taxon>Bacillati</taxon>
        <taxon>Actinomycetota</taxon>
        <taxon>Actinomycetes</taxon>
        <taxon>Kitasatosporales</taxon>
        <taxon>Streptomycetaceae</taxon>
        <taxon>Streptomyces</taxon>
    </lineage>
</organism>
<protein>
    <submittedName>
        <fullName evidence="2">Uncharacterized protein</fullName>
    </submittedName>
</protein>
<keyword evidence="1" id="KW-1133">Transmembrane helix</keyword>
<evidence type="ECO:0000256" key="1">
    <source>
        <dbReference type="SAM" id="Phobius"/>
    </source>
</evidence>
<name>A0ABP3FGK2_9ACTN</name>
<evidence type="ECO:0000313" key="2">
    <source>
        <dbReference type="EMBL" id="GAA0315911.1"/>
    </source>
</evidence>
<sequence length="219" mass="22899">MIVMYAIKGVNATPGGRSTVQFHDHGYAVKPDQREDSLADTFLGEGAGCVTLLVMLASLGVFTLLRKNGAPEAAVNASMVVFLVALCYGAVIALVQWVGGVVAGVALFLVAVVTFPALLIPGYRRALRRGGRGGGRSGGEPDPIPATALAGVWHQPGPRGGSVVTVQHTDGTVIAFTPAPEQAHELYARFDALLRSARAAAPWPPQQQPWQGHPGHPRG</sequence>
<dbReference type="EMBL" id="BAAABV010000028">
    <property type="protein sequence ID" value="GAA0315911.1"/>
    <property type="molecule type" value="Genomic_DNA"/>
</dbReference>
<proteinExistence type="predicted"/>
<evidence type="ECO:0000313" key="3">
    <source>
        <dbReference type="Proteomes" id="UP001501867"/>
    </source>
</evidence>
<dbReference type="Proteomes" id="UP001501867">
    <property type="component" value="Unassembled WGS sequence"/>
</dbReference>
<keyword evidence="1" id="KW-0812">Transmembrane</keyword>
<accession>A0ABP3FGK2</accession>
<feature type="transmembrane region" description="Helical" evidence="1">
    <location>
        <begin position="101"/>
        <end position="120"/>
    </location>
</feature>
<reference evidence="3" key="1">
    <citation type="journal article" date="2019" name="Int. J. Syst. Evol. Microbiol.">
        <title>The Global Catalogue of Microorganisms (GCM) 10K type strain sequencing project: providing services to taxonomists for standard genome sequencing and annotation.</title>
        <authorList>
            <consortium name="The Broad Institute Genomics Platform"/>
            <consortium name="The Broad Institute Genome Sequencing Center for Infectious Disease"/>
            <person name="Wu L."/>
            <person name="Ma J."/>
        </authorList>
    </citation>
    <scope>NUCLEOTIDE SEQUENCE [LARGE SCALE GENOMIC DNA]</scope>
    <source>
        <strain evidence="3">JCM 4505</strain>
    </source>
</reference>
<feature type="transmembrane region" description="Helical" evidence="1">
    <location>
        <begin position="42"/>
        <end position="65"/>
    </location>
</feature>